<gene>
    <name evidence="1" type="primary">pdxA</name>
    <name evidence="1" type="ORF">MW7_015415</name>
</gene>
<name>A0ACD3SJU2_9BURK</name>
<sequence length="346" mass="36341">MAATAASLRLAITTGEPAGIGPDITLQALLAEMEAPGSAHHACTYTVIGDRTLLAERAALLGIAPAWQRALDSGRVAIAHVPLGVPCIPGQLDTQNGAYVLAVLDEAIDGCQHGRYHGMVTAPLQKSVIADTGIAFTGHTEYLAERTGTPHVVMMLAGPQPAHANAMLRVALATTHLPLRAVADAITTPLLVDALHIIAHDLRRRFGLPKPRILVTGLNPHAGEQGHLGREEIDVIIPALQQAAADGLDVRGPYPADTLFQPRYLQDADCVLAMYHDQGLAPLKYGTFGHGINVTLGLPLIRTSVDHGTALDLAGTGRAEYGSMRAALQAAVDMARCELSARDATA</sequence>
<keyword evidence="2" id="KW-1185">Reference proteome</keyword>
<evidence type="ECO:0000313" key="1">
    <source>
        <dbReference type="EMBL" id="TMS56478.1"/>
    </source>
</evidence>
<organism evidence="1 2">
    <name type="scientific">Imbroritus primus</name>
    <dbReference type="NCBI Taxonomy" id="3058603"/>
    <lineage>
        <taxon>Bacteria</taxon>
        <taxon>Pseudomonadati</taxon>
        <taxon>Pseudomonadota</taxon>
        <taxon>Betaproteobacteria</taxon>
        <taxon>Burkholderiales</taxon>
        <taxon>Burkholderiaceae</taxon>
        <taxon>Imbroritus</taxon>
    </lineage>
</organism>
<evidence type="ECO:0000313" key="2">
    <source>
        <dbReference type="Proteomes" id="UP000004277"/>
    </source>
</evidence>
<dbReference type="Proteomes" id="UP000004277">
    <property type="component" value="Unassembled WGS sequence"/>
</dbReference>
<protein>
    <submittedName>
        <fullName evidence="1">4-hydroxythreonine-4-phosphate dehydrogenase PdxA</fullName>
    </submittedName>
</protein>
<comment type="caution">
    <text evidence="1">The sequence shown here is derived from an EMBL/GenBank/DDBJ whole genome shotgun (WGS) entry which is preliminary data.</text>
</comment>
<proteinExistence type="predicted"/>
<reference evidence="1" key="1">
    <citation type="submission" date="2019-05" db="EMBL/GenBank/DDBJ databases">
        <title>Revised genome assembly of Burkholderiaceae (previously Ralstonia) sp. PBA.</title>
        <authorList>
            <person name="Gan H.M."/>
        </authorList>
    </citation>
    <scope>NUCLEOTIDE SEQUENCE</scope>
    <source>
        <strain evidence="1">PBA</strain>
    </source>
</reference>
<dbReference type="EMBL" id="AKCV02000026">
    <property type="protein sequence ID" value="TMS56478.1"/>
    <property type="molecule type" value="Genomic_DNA"/>
</dbReference>
<accession>A0ACD3SJU2</accession>